<evidence type="ECO:0000313" key="2">
    <source>
        <dbReference type="Proteomes" id="UP001501243"/>
    </source>
</evidence>
<dbReference type="EMBL" id="BAABGQ010000012">
    <property type="protein sequence ID" value="GAA4508211.1"/>
    <property type="molecule type" value="Genomic_DNA"/>
</dbReference>
<proteinExistence type="predicted"/>
<dbReference type="Proteomes" id="UP001501243">
    <property type="component" value="Unassembled WGS sequence"/>
</dbReference>
<dbReference type="RefSeq" id="WP_208132191.1">
    <property type="nucleotide sequence ID" value="NZ_BAABGQ010000012.1"/>
</dbReference>
<accession>A0ABP8QTE1</accession>
<protein>
    <submittedName>
        <fullName evidence="1">Uncharacterized protein</fullName>
    </submittedName>
</protein>
<name>A0ABP8QTE1_9BACT</name>
<reference evidence="2" key="1">
    <citation type="journal article" date="2019" name="Int. J. Syst. Evol. Microbiol.">
        <title>The Global Catalogue of Microorganisms (GCM) 10K type strain sequencing project: providing services to taxonomists for standard genome sequencing and annotation.</title>
        <authorList>
            <consortium name="The Broad Institute Genomics Platform"/>
            <consortium name="The Broad Institute Genome Sequencing Center for Infectious Disease"/>
            <person name="Wu L."/>
            <person name="Ma J."/>
        </authorList>
    </citation>
    <scope>NUCLEOTIDE SEQUENCE [LARGE SCALE GENOMIC DNA]</scope>
    <source>
        <strain evidence="2">JCM 17841</strain>
    </source>
</reference>
<evidence type="ECO:0000313" key="1">
    <source>
        <dbReference type="EMBL" id="GAA4508211.1"/>
    </source>
</evidence>
<keyword evidence="2" id="KW-1185">Reference proteome</keyword>
<gene>
    <name evidence="1" type="ORF">GCM10023172_39940</name>
</gene>
<sequence length="127" mass="13322">MNFISEIESSIQTLFAAINAGFVQDTSVGQQHVGNWQQALNGSDNPAVRLVATELEVLNGAIQRNDVAAMGASFQKLAILTSQSALPLHAFGGVGDKLRELSQKLNSAGGNLQIIARQRAAGTAPAH</sequence>
<comment type="caution">
    <text evidence="1">The sequence shown here is derived from an EMBL/GenBank/DDBJ whole genome shotgun (WGS) entry which is preliminary data.</text>
</comment>
<organism evidence="1 2">
    <name type="scientific">Hymenobacter ginsengisoli</name>
    <dbReference type="NCBI Taxonomy" id="1051626"/>
    <lineage>
        <taxon>Bacteria</taxon>
        <taxon>Pseudomonadati</taxon>
        <taxon>Bacteroidota</taxon>
        <taxon>Cytophagia</taxon>
        <taxon>Cytophagales</taxon>
        <taxon>Hymenobacteraceae</taxon>
        <taxon>Hymenobacter</taxon>
    </lineage>
</organism>